<gene>
    <name evidence="1" type="ORF">TNCT_341251</name>
</gene>
<dbReference type="EMBL" id="BMAO01010865">
    <property type="protein sequence ID" value="GFQ70040.1"/>
    <property type="molecule type" value="Genomic_DNA"/>
</dbReference>
<proteinExistence type="predicted"/>
<accession>A0A8X6KA95</accession>
<reference evidence="1" key="1">
    <citation type="submission" date="2020-07" db="EMBL/GenBank/DDBJ databases">
        <title>Multicomponent nature underlies the extraordinary mechanical properties of spider dragline silk.</title>
        <authorList>
            <person name="Kono N."/>
            <person name="Nakamura H."/>
            <person name="Mori M."/>
            <person name="Yoshida Y."/>
            <person name="Ohtoshi R."/>
            <person name="Malay A.D."/>
            <person name="Moran D.A.P."/>
            <person name="Tomita M."/>
            <person name="Numata K."/>
            <person name="Arakawa K."/>
        </authorList>
    </citation>
    <scope>NUCLEOTIDE SEQUENCE</scope>
</reference>
<evidence type="ECO:0000313" key="1">
    <source>
        <dbReference type="EMBL" id="GFQ70040.1"/>
    </source>
</evidence>
<organism evidence="1 2">
    <name type="scientific">Trichonephila clavata</name>
    <name type="common">Joro spider</name>
    <name type="synonym">Nephila clavata</name>
    <dbReference type="NCBI Taxonomy" id="2740835"/>
    <lineage>
        <taxon>Eukaryota</taxon>
        <taxon>Metazoa</taxon>
        <taxon>Ecdysozoa</taxon>
        <taxon>Arthropoda</taxon>
        <taxon>Chelicerata</taxon>
        <taxon>Arachnida</taxon>
        <taxon>Araneae</taxon>
        <taxon>Araneomorphae</taxon>
        <taxon>Entelegynae</taxon>
        <taxon>Araneoidea</taxon>
        <taxon>Nephilidae</taxon>
        <taxon>Trichonephila</taxon>
    </lineage>
</organism>
<evidence type="ECO:0000313" key="2">
    <source>
        <dbReference type="Proteomes" id="UP000887116"/>
    </source>
</evidence>
<dbReference type="Proteomes" id="UP000887116">
    <property type="component" value="Unassembled WGS sequence"/>
</dbReference>
<dbReference type="AlphaFoldDB" id="A0A8X6KA95"/>
<keyword evidence="2" id="KW-1185">Reference proteome</keyword>
<sequence length="91" mass="10466">MSLGMHMLEEDARNWPLSQKVLVWCLVEKFLQMGIRSGIIWEIVFTLEWLVGTSCVDDSHSGNCLNSWFYDRAWLKSVARRVCISEGTVEG</sequence>
<name>A0A8X6KA95_TRICU</name>
<protein>
    <submittedName>
        <fullName evidence="1">Uncharacterized protein</fullName>
    </submittedName>
</protein>
<comment type="caution">
    <text evidence="1">The sequence shown here is derived from an EMBL/GenBank/DDBJ whole genome shotgun (WGS) entry which is preliminary data.</text>
</comment>